<evidence type="ECO:0000259" key="1">
    <source>
        <dbReference type="PROSITE" id="PS51412"/>
    </source>
</evidence>
<dbReference type="InterPro" id="IPR044663">
    <property type="entry name" value="CAD1/NSL1-like"/>
</dbReference>
<feature type="domain" description="MACPF" evidence="1">
    <location>
        <begin position="1"/>
        <end position="304"/>
    </location>
</feature>
<dbReference type="GO" id="GO:2000031">
    <property type="term" value="P:regulation of salicylic acid mediated signaling pathway"/>
    <property type="evidence" value="ECO:0007669"/>
    <property type="project" value="InterPro"/>
</dbReference>
<evidence type="ECO:0000313" key="2">
    <source>
        <dbReference type="EMBL" id="CAA7396145.1"/>
    </source>
</evidence>
<dbReference type="PANTHER" id="PTHR33199:SF2">
    <property type="entry name" value="OS02G0475300 PROTEIN"/>
    <property type="match status" value="1"/>
</dbReference>
<dbReference type="SMART" id="SM00457">
    <property type="entry name" value="MACPF"/>
    <property type="match status" value="1"/>
</dbReference>
<dbReference type="Proteomes" id="UP000663760">
    <property type="component" value="Chromosome 5"/>
</dbReference>
<gene>
    <name evidence="2" type="ORF">SI8410_05006808</name>
</gene>
<organism evidence="2 3">
    <name type="scientific">Spirodela intermedia</name>
    <name type="common">Intermediate duckweed</name>
    <dbReference type="NCBI Taxonomy" id="51605"/>
    <lineage>
        <taxon>Eukaryota</taxon>
        <taxon>Viridiplantae</taxon>
        <taxon>Streptophyta</taxon>
        <taxon>Embryophyta</taxon>
        <taxon>Tracheophyta</taxon>
        <taxon>Spermatophyta</taxon>
        <taxon>Magnoliopsida</taxon>
        <taxon>Liliopsida</taxon>
        <taxon>Araceae</taxon>
        <taxon>Lemnoideae</taxon>
        <taxon>Spirodela</taxon>
    </lineage>
</organism>
<dbReference type="OrthoDB" id="1366754at2759"/>
<evidence type="ECO:0000313" key="3">
    <source>
        <dbReference type="Proteomes" id="UP000663760"/>
    </source>
</evidence>
<proteinExistence type="predicted"/>
<dbReference type="AlphaFoldDB" id="A0A7I8KGM5"/>
<dbReference type="GO" id="GO:0005886">
    <property type="term" value="C:plasma membrane"/>
    <property type="evidence" value="ECO:0007669"/>
    <property type="project" value="TreeGrafter"/>
</dbReference>
<sequence>MGDEGIGARAVRALGTGFDLASDFRLRFAKGYPDGARLVQVEAGGGARDLTAPGGEVIRGVPRGVGCDKGERLRFQSDVLEFNQMSELLNQKSSIQGKIPSGYFNALFEFSGAWLDDAMDTKYLAFDGYFISLYNLHLTASPLVLREEVKKAVPPKWEPLGLSRFIKTYGTHILVGMAVGGQDVICIRQKHKSSIPSTDLKLHLEDLGDHLFSDERSLSPLHGKTREGKQKGLVIIRSKRGGNTYLNSHNKWLQTVSTTPDAIFFKFVPITSLLTGVPGSGYLSHAINLYLRYKPPFDDLQYFLEFQVPQQWAPMFNELALGLHRRQVSFPTLQFRCFGPKLDVNTTQVLTDLKPVTGLRLYLEGKKCNRLAVHVQHLSAIPSMMARAWSSAGGSPSPLCRWRGNEDADVGFLEPIQWKRYAHVCTASVKHDPDWLRGGATTTPGVFVVTGAQLVASGRWPRKVLHLRLLFTLLPGCAIRKKQWAAAPAASHKSTFLTMLSTTFTQRDQGASPAAPEAPRLNSGVFAGGPPVPVLARRLLRFIDVAEVVRGPQDVPGHWVVTAAKLVKDGKKIGLHVKFTLLHYPTPP</sequence>
<protein>
    <recommendedName>
        <fullName evidence="1">MACPF domain-containing protein</fullName>
    </recommendedName>
</protein>
<dbReference type="PROSITE" id="PS51412">
    <property type="entry name" value="MACPF_2"/>
    <property type="match status" value="1"/>
</dbReference>
<dbReference type="EMBL" id="LR746268">
    <property type="protein sequence ID" value="CAA7396145.1"/>
    <property type="molecule type" value="Genomic_DNA"/>
</dbReference>
<dbReference type="InterPro" id="IPR020864">
    <property type="entry name" value="MACPF"/>
</dbReference>
<reference evidence="2" key="1">
    <citation type="submission" date="2020-02" db="EMBL/GenBank/DDBJ databases">
        <authorList>
            <person name="Scholz U."/>
            <person name="Mascher M."/>
            <person name="Fiebig A."/>
        </authorList>
    </citation>
    <scope>NUCLEOTIDE SEQUENCE</scope>
</reference>
<dbReference type="GO" id="GO:0009626">
    <property type="term" value="P:plant-type hypersensitive response"/>
    <property type="evidence" value="ECO:0007669"/>
    <property type="project" value="TreeGrafter"/>
</dbReference>
<accession>A0A7I8KGM5</accession>
<keyword evidence="3" id="KW-1185">Reference proteome</keyword>
<dbReference type="PANTHER" id="PTHR33199">
    <property type="entry name" value="MACPF DOMAIN-CONTAINING PROTEIN CAD1"/>
    <property type="match status" value="1"/>
</dbReference>
<dbReference type="Pfam" id="PF01823">
    <property type="entry name" value="MACPF"/>
    <property type="match status" value="1"/>
</dbReference>
<name>A0A7I8KGM5_SPIIN</name>